<feature type="compositionally biased region" description="Basic and acidic residues" evidence="1">
    <location>
        <begin position="552"/>
        <end position="563"/>
    </location>
</feature>
<feature type="compositionally biased region" description="Polar residues" evidence="1">
    <location>
        <begin position="573"/>
        <end position="585"/>
    </location>
</feature>
<feature type="compositionally biased region" description="Polar residues" evidence="1">
    <location>
        <begin position="168"/>
        <end position="177"/>
    </location>
</feature>
<keyword evidence="3" id="KW-1185">Reference proteome</keyword>
<feature type="compositionally biased region" description="Low complexity" evidence="1">
    <location>
        <begin position="443"/>
        <end position="458"/>
    </location>
</feature>
<gene>
    <name evidence="2" type="ORF">VTK73DRAFT_1158</name>
</gene>
<evidence type="ECO:0000313" key="3">
    <source>
        <dbReference type="Proteomes" id="UP001586593"/>
    </source>
</evidence>
<dbReference type="Proteomes" id="UP001586593">
    <property type="component" value="Unassembled WGS sequence"/>
</dbReference>
<protein>
    <submittedName>
        <fullName evidence="2">Uncharacterized protein</fullName>
    </submittedName>
</protein>
<feature type="compositionally biased region" description="Polar residues" evidence="1">
    <location>
        <begin position="294"/>
        <end position="313"/>
    </location>
</feature>
<feature type="compositionally biased region" description="Low complexity" evidence="1">
    <location>
        <begin position="67"/>
        <end position="80"/>
    </location>
</feature>
<name>A0ABR3VTV6_9PEZI</name>
<dbReference type="EMBL" id="JAZHXJ010001276">
    <property type="protein sequence ID" value="KAL1845086.1"/>
    <property type="molecule type" value="Genomic_DNA"/>
</dbReference>
<accession>A0ABR3VTV6</accession>
<organism evidence="2 3">
    <name type="scientific">Phialemonium thermophilum</name>
    <dbReference type="NCBI Taxonomy" id="223376"/>
    <lineage>
        <taxon>Eukaryota</taxon>
        <taxon>Fungi</taxon>
        <taxon>Dikarya</taxon>
        <taxon>Ascomycota</taxon>
        <taxon>Pezizomycotina</taxon>
        <taxon>Sordariomycetes</taxon>
        <taxon>Sordariomycetidae</taxon>
        <taxon>Cephalothecales</taxon>
        <taxon>Cephalothecaceae</taxon>
        <taxon>Phialemonium</taxon>
    </lineage>
</organism>
<feature type="compositionally biased region" description="Polar residues" evidence="1">
    <location>
        <begin position="487"/>
        <end position="498"/>
    </location>
</feature>
<reference evidence="2 3" key="1">
    <citation type="journal article" date="2024" name="Commun. Biol.">
        <title>Comparative genomic analysis of thermophilic fungi reveals convergent evolutionary adaptations and gene losses.</title>
        <authorList>
            <person name="Steindorff A.S."/>
            <person name="Aguilar-Pontes M.V."/>
            <person name="Robinson A.J."/>
            <person name="Andreopoulos B."/>
            <person name="LaButti K."/>
            <person name="Kuo A."/>
            <person name="Mondo S."/>
            <person name="Riley R."/>
            <person name="Otillar R."/>
            <person name="Haridas S."/>
            <person name="Lipzen A."/>
            <person name="Grimwood J."/>
            <person name="Schmutz J."/>
            <person name="Clum A."/>
            <person name="Reid I.D."/>
            <person name="Moisan M.C."/>
            <person name="Butler G."/>
            <person name="Nguyen T.T.M."/>
            <person name="Dewar K."/>
            <person name="Conant G."/>
            <person name="Drula E."/>
            <person name="Henrissat B."/>
            <person name="Hansel C."/>
            <person name="Singer S."/>
            <person name="Hutchinson M.I."/>
            <person name="de Vries R.P."/>
            <person name="Natvig D.O."/>
            <person name="Powell A.J."/>
            <person name="Tsang A."/>
            <person name="Grigoriev I.V."/>
        </authorList>
    </citation>
    <scope>NUCLEOTIDE SEQUENCE [LARGE SCALE GENOMIC DNA]</scope>
    <source>
        <strain evidence="2 3">ATCC 24622</strain>
    </source>
</reference>
<feature type="compositionally biased region" description="Polar residues" evidence="1">
    <location>
        <begin position="404"/>
        <end position="422"/>
    </location>
</feature>
<feature type="compositionally biased region" description="Low complexity" evidence="1">
    <location>
        <begin position="135"/>
        <end position="159"/>
    </location>
</feature>
<feature type="compositionally biased region" description="Polar residues" evidence="1">
    <location>
        <begin position="527"/>
        <end position="551"/>
    </location>
</feature>
<sequence>MEAATLQAPATGKSRFSKALPAPPTFLAMETSHQQPPQQQQPSRPQDKKPLPSLLLPSQRQAPVVVARKPLPRAGAAAASPTPPPSVSNPASQPSAMAKPAELPLPPLPLKSGPPSATIARRPVALADGNPPSPSDSSPLSSLLSAYSNRSSDSTMRSSAGDDVDMTTGYSPVSTFSPGKDEEKDGVDVSNRLLSRDELFLTPYTPAAGNANLPEPTRSSDATRTPAGERLLAERAPVPPAKDGRRPQPCQDGQTDWGASAAALTQPPTPQGALRRRRSANLSESKEVPGLGLPTTNTNPIAAASSTTLQNPQPGESPPNSASESAPDLPSSSLPTPPSSRFELSPSIHASFPGRNIRPVASQKLGEQRVDPETMGHASSKLRKLSRDAVPSAKDGSVPHRPIQTPTSTTYPARKASLSNVQLPLPVARLPTPDYDKDDVKNSVLETVVSPVSPTSSPELPPDTRPTAESSTITSAQREIRPMRSASLENNNGNSAVNQPAPATLAICGGPVGLPSSPSPSRGMTPSPGQSQFPTRTTSRIARSEATSSLSADRKEDEAEPAKPRVMRRTADNGPSVTLASVSETQPDESLMTGSEEQQWSTKTRDDPFANDSTDLTDSSRKGPELFPTSWSSPIPEGTIFDAPPLRPRNHQCLTRHRIMNQSRNTYYPVACQTCGIKDTSVRHTCGSCWLRVCTSCRTTLYKLNGDLAALIKHNEEVLVEQVDEGEGHQRDGPAQPVTLTTVAAA</sequence>
<proteinExistence type="predicted"/>
<comment type="caution">
    <text evidence="2">The sequence shown here is derived from an EMBL/GenBank/DDBJ whole genome shotgun (WGS) entry which is preliminary data.</text>
</comment>
<feature type="compositionally biased region" description="Low complexity" evidence="1">
    <location>
        <begin position="513"/>
        <end position="523"/>
    </location>
</feature>
<evidence type="ECO:0000256" key="1">
    <source>
        <dbReference type="SAM" id="MobiDB-lite"/>
    </source>
</evidence>
<evidence type="ECO:0000313" key="2">
    <source>
        <dbReference type="EMBL" id="KAL1845086.1"/>
    </source>
</evidence>
<feature type="compositionally biased region" description="Low complexity" evidence="1">
    <location>
        <begin position="34"/>
        <end position="44"/>
    </location>
</feature>
<feature type="compositionally biased region" description="Polar residues" evidence="1">
    <location>
        <begin position="467"/>
        <end position="477"/>
    </location>
</feature>
<feature type="compositionally biased region" description="Low complexity" evidence="1">
    <location>
        <begin position="318"/>
        <end position="334"/>
    </location>
</feature>
<feature type="region of interest" description="Disordered" evidence="1">
    <location>
        <begin position="1"/>
        <end position="644"/>
    </location>
</feature>
<feature type="compositionally biased region" description="Polar residues" evidence="1">
    <location>
        <begin position="592"/>
        <end position="602"/>
    </location>
</feature>
<feature type="compositionally biased region" description="Low complexity" evidence="1">
    <location>
        <begin position="88"/>
        <end position="102"/>
    </location>
</feature>